<dbReference type="InterPro" id="IPR019823">
    <property type="entry name" value="Mechanosensitive_channel_CS"/>
</dbReference>
<dbReference type="InterPro" id="IPR037673">
    <property type="entry name" value="MSC/AndL"/>
</dbReference>
<feature type="transmembrane region" description="Helical" evidence="11">
    <location>
        <begin position="74"/>
        <end position="99"/>
    </location>
</feature>
<dbReference type="PRINTS" id="PR01264">
    <property type="entry name" value="MECHCHANNEL"/>
</dbReference>
<organism evidence="12 13">
    <name type="scientific">Embleya hyalina</name>
    <dbReference type="NCBI Taxonomy" id="516124"/>
    <lineage>
        <taxon>Bacteria</taxon>
        <taxon>Bacillati</taxon>
        <taxon>Actinomycetota</taxon>
        <taxon>Actinomycetes</taxon>
        <taxon>Kitasatosporales</taxon>
        <taxon>Streptomycetaceae</taxon>
        <taxon>Embleya</taxon>
    </lineage>
</organism>
<evidence type="ECO:0000256" key="5">
    <source>
        <dbReference type="ARBA" id="ARBA00022692"/>
    </source>
</evidence>
<dbReference type="Pfam" id="PF01741">
    <property type="entry name" value="MscL"/>
    <property type="match status" value="1"/>
</dbReference>
<dbReference type="PANTHER" id="PTHR30266">
    <property type="entry name" value="MECHANOSENSITIVE CHANNEL MSCL"/>
    <property type="match status" value="1"/>
</dbReference>
<evidence type="ECO:0000256" key="9">
    <source>
        <dbReference type="ARBA" id="ARBA00023303"/>
    </source>
</evidence>
<evidence type="ECO:0000313" key="13">
    <source>
        <dbReference type="Proteomes" id="UP000286931"/>
    </source>
</evidence>
<keyword evidence="9" id="KW-0407">Ion channel</keyword>
<evidence type="ECO:0000256" key="2">
    <source>
        <dbReference type="ARBA" id="ARBA00007254"/>
    </source>
</evidence>
<dbReference type="GO" id="GO:0008381">
    <property type="term" value="F:mechanosensitive monoatomic ion channel activity"/>
    <property type="evidence" value="ECO:0007669"/>
    <property type="project" value="InterPro"/>
</dbReference>
<reference evidence="12 13" key="1">
    <citation type="submission" date="2018-12" db="EMBL/GenBank/DDBJ databases">
        <title>Draft genome sequence of Embleya hyalina NBRC 13850T.</title>
        <authorList>
            <person name="Komaki H."/>
            <person name="Hosoyama A."/>
            <person name="Kimura A."/>
            <person name="Ichikawa N."/>
            <person name="Tamura T."/>
        </authorList>
    </citation>
    <scope>NUCLEOTIDE SEQUENCE [LARGE SCALE GENOMIC DNA]</scope>
    <source>
        <strain evidence="12 13">NBRC 13850</strain>
    </source>
</reference>
<keyword evidence="7" id="KW-0406">Ion transport</keyword>
<comment type="similarity">
    <text evidence="2">Belongs to the MscL family.</text>
</comment>
<sequence>MGGFKKFLMRGNVVDLAVAVVIGAAFTAVVNAFVKGMINPVVGALGTKNLDSYTTCIKGPCGVDAKGETTGVQLLWGSVLGAALTFVITAAVVYFLLVLPMNHMLERRKRALGHAGEKELSDVEILREIRDLLAERLEPQQDSGRGGDTGSSGSSGASRSDA</sequence>
<dbReference type="PANTHER" id="PTHR30266:SF2">
    <property type="entry name" value="LARGE-CONDUCTANCE MECHANOSENSITIVE CHANNEL"/>
    <property type="match status" value="1"/>
</dbReference>
<protein>
    <submittedName>
        <fullName evidence="12">Large-conductance mechanosensitive channel</fullName>
    </submittedName>
</protein>
<dbReference type="AlphaFoldDB" id="A0A401YHS4"/>
<keyword evidence="5 11" id="KW-0812">Transmembrane</keyword>
<evidence type="ECO:0000256" key="11">
    <source>
        <dbReference type="SAM" id="Phobius"/>
    </source>
</evidence>
<name>A0A401YHS4_9ACTN</name>
<keyword evidence="13" id="KW-1185">Reference proteome</keyword>
<keyword evidence="3" id="KW-0813">Transport</keyword>
<feature type="compositionally biased region" description="Low complexity" evidence="10">
    <location>
        <begin position="151"/>
        <end position="162"/>
    </location>
</feature>
<evidence type="ECO:0000256" key="10">
    <source>
        <dbReference type="SAM" id="MobiDB-lite"/>
    </source>
</evidence>
<evidence type="ECO:0000313" key="12">
    <source>
        <dbReference type="EMBL" id="GCD94140.1"/>
    </source>
</evidence>
<dbReference type="SUPFAM" id="SSF81330">
    <property type="entry name" value="Gated mechanosensitive channel"/>
    <property type="match status" value="1"/>
</dbReference>
<comment type="caution">
    <text evidence="12">The sequence shown here is derived from an EMBL/GenBank/DDBJ whole genome shotgun (WGS) entry which is preliminary data.</text>
</comment>
<dbReference type="NCBIfam" id="TIGR00220">
    <property type="entry name" value="mscL"/>
    <property type="match status" value="1"/>
</dbReference>
<keyword evidence="8 11" id="KW-0472">Membrane</keyword>
<evidence type="ECO:0000256" key="4">
    <source>
        <dbReference type="ARBA" id="ARBA00022475"/>
    </source>
</evidence>
<feature type="region of interest" description="Disordered" evidence="10">
    <location>
        <begin position="136"/>
        <end position="162"/>
    </location>
</feature>
<proteinExistence type="inferred from homology"/>
<evidence type="ECO:0000256" key="3">
    <source>
        <dbReference type="ARBA" id="ARBA00022448"/>
    </source>
</evidence>
<dbReference type="Proteomes" id="UP000286931">
    <property type="component" value="Unassembled WGS sequence"/>
</dbReference>
<feature type="transmembrane region" description="Helical" evidence="11">
    <location>
        <begin position="12"/>
        <end position="34"/>
    </location>
</feature>
<dbReference type="InterPro" id="IPR001185">
    <property type="entry name" value="MS_channel"/>
</dbReference>
<dbReference type="PROSITE" id="PS01327">
    <property type="entry name" value="MSCL"/>
    <property type="match status" value="1"/>
</dbReference>
<dbReference type="GO" id="GO:0005886">
    <property type="term" value="C:plasma membrane"/>
    <property type="evidence" value="ECO:0007669"/>
    <property type="project" value="UniProtKB-SubCell"/>
</dbReference>
<evidence type="ECO:0000256" key="6">
    <source>
        <dbReference type="ARBA" id="ARBA00022989"/>
    </source>
</evidence>
<keyword evidence="6 11" id="KW-1133">Transmembrane helix</keyword>
<dbReference type="Gene3D" id="1.10.1200.120">
    <property type="entry name" value="Large-conductance mechanosensitive channel, MscL, domain 1"/>
    <property type="match status" value="1"/>
</dbReference>
<accession>A0A401YHS4</accession>
<evidence type="ECO:0000256" key="1">
    <source>
        <dbReference type="ARBA" id="ARBA00004651"/>
    </source>
</evidence>
<dbReference type="FunFam" id="1.10.1200.120:FF:000007">
    <property type="entry name" value="Large-conductance mechanosensitive channel"/>
    <property type="match status" value="1"/>
</dbReference>
<dbReference type="RefSeq" id="WP_281290461.1">
    <property type="nucleotide sequence ID" value="NZ_BIFH01000015.1"/>
</dbReference>
<dbReference type="EMBL" id="BIFH01000015">
    <property type="protein sequence ID" value="GCD94140.1"/>
    <property type="molecule type" value="Genomic_DNA"/>
</dbReference>
<dbReference type="InterPro" id="IPR036019">
    <property type="entry name" value="MscL_channel"/>
</dbReference>
<comment type="subcellular location">
    <subcellularLocation>
        <location evidence="1">Cell membrane</location>
        <topology evidence="1">Multi-pass membrane protein</topology>
    </subcellularLocation>
</comment>
<evidence type="ECO:0000256" key="7">
    <source>
        <dbReference type="ARBA" id="ARBA00023065"/>
    </source>
</evidence>
<keyword evidence="4" id="KW-1003">Cell membrane</keyword>
<gene>
    <name evidence="12" type="ORF">EHYA_01798</name>
</gene>
<evidence type="ECO:0000256" key="8">
    <source>
        <dbReference type="ARBA" id="ARBA00023136"/>
    </source>
</evidence>